<comment type="subcellular location">
    <subcellularLocation>
        <location evidence="1">Cytoplasm</location>
    </subcellularLocation>
</comment>
<proteinExistence type="inferred from homology"/>
<comment type="catalytic activity">
    <reaction evidence="12">
        <text>L-seryl-[protein] + ATP = O-phospho-L-seryl-[protein] + ADP + H(+)</text>
        <dbReference type="Rhea" id="RHEA:17989"/>
        <dbReference type="Rhea" id="RHEA-COMP:9863"/>
        <dbReference type="Rhea" id="RHEA-COMP:11604"/>
        <dbReference type="ChEBI" id="CHEBI:15378"/>
        <dbReference type="ChEBI" id="CHEBI:29999"/>
        <dbReference type="ChEBI" id="CHEBI:30616"/>
        <dbReference type="ChEBI" id="CHEBI:83421"/>
        <dbReference type="ChEBI" id="CHEBI:456216"/>
        <dbReference type="EC" id="2.7.11.1"/>
    </reaction>
</comment>
<keyword evidence="17" id="KW-1185">Reference proteome</keyword>
<dbReference type="GeneID" id="136815139"/>
<dbReference type="SMART" id="SM00220">
    <property type="entry name" value="S_TKc"/>
    <property type="match status" value="1"/>
</dbReference>
<keyword evidence="6" id="KW-0597">Phosphoprotein</keyword>
<dbReference type="Gene3D" id="3.10.20.90">
    <property type="entry name" value="Phosphatidylinositol 3-kinase Catalytic Subunit, Chain A, domain 1"/>
    <property type="match status" value="1"/>
</dbReference>
<protein>
    <recommendedName>
        <fullName evidence="3">non-specific serine/threonine protein kinase</fullName>
        <ecNumber evidence="3">2.7.11.1</ecNumber>
    </recommendedName>
</protein>
<dbReference type="InterPro" id="IPR047173">
    <property type="entry name" value="STRAD_A/B-like"/>
</dbReference>
<reference evidence="16" key="1">
    <citation type="submission" date="2021-01" db="UniProtKB">
        <authorList>
            <consortium name="EnsemblMetazoa"/>
        </authorList>
    </citation>
    <scope>IDENTIFICATION</scope>
</reference>
<dbReference type="GO" id="GO:0004674">
    <property type="term" value="F:protein serine/threonine kinase activity"/>
    <property type="evidence" value="ECO:0007669"/>
    <property type="project" value="UniProtKB-KW"/>
</dbReference>
<dbReference type="OrthoDB" id="8693905at2759"/>
<dbReference type="EnsemblMetazoa" id="CLYHEMT011106.1">
    <property type="protein sequence ID" value="CLYHEMP011106.1"/>
    <property type="gene ID" value="CLYHEMG011106"/>
</dbReference>
<feature type="compositionally biased region" description="Acidic residues" evidence="14">
    <location>
        <begin position="336"/>
        <end position="348"/>
    </location>
</feature>
<keyword evidence="4" id="KW-0963">Cytoplasm</keyword>
<evidence type="ECO:0000256" key="12">
    <source>
        <dbReference type="ARBA" id="ARBA00048679"/>
    </source>
</evidence>
<dbReference type="PROSITE" id="PS00107">
    <property type="entry name" value="PROTEIN_KINASE_ATP"/>
    <property type="match status" value="1"/>
</dbReference>
<evidence type="ECO:0000256" key="2">
    <source>
        <dbReference type="ARBA" id="ARBA00008874"/>
    </source>
</evidence>
<evidence type="ECO:0000256" key="13">
    <source>
        <dbReference type="PROSITE-ProRule" id="PRU10141"/>
    </source>
</evidence>
<dbReference type="FunFam" id="3.30.200.20:FF:000114">
    <property type="entry name" value="serine/threonine-protein kinase OSR1 isoform X1"/>
    <property type="match status" value="1"/>
</dbReference>
<accession>A0A7M5WMB3</accession>
<name>A0A7M5WMB3_9CNID</name>
<feature type="region of interest" description="Disordered" evidence="14">
    <location>
        <begin position="316"/>
        <end position="410"/>
    </location>
</feature>
<dbReference type="PANTHER" id="PTHR48014:SF21">
    <property type="entry name" value="SERINE_THREONINE-PROTEIN KINASE FRAY2"/>
    <property type="match status" value="1"/>
</dbReference>
<comment type="catalytic activity">
    <reaction evidence="11">
        <text>L-threonyl-[protein] + ATP = O-phospho-L-threonyl-[protein] + ADP + H(+)</text>
        <dbReference type="Rhea" id="RHEA:46608"/>
        <dbReference type="Rhea" id="RHEA-COMP:11060"/>
        <dbReference type="Rhea" id="RHEA-COMP:11605"/>
        <dbReference type="ChEBI" id="CHEBI:15378"/>
        <dbReference type="ChEBI" id="CHEBI:30013"/>
        <dbReference type="ChEBI" id="CHEBI:30616"/>
        <dbReference type="ChEBI" id="CHEBI:61977"/>
        <dbReference type="ChEBI" id="CHEBI:456216"/>
        <dbReference type="EC" id="2.7.11.1"/>
    </reaction>
</comment>
<sequence length="509" mass="56438">MAQTATTRAAWSNNQEDYELQETIGYGATAVVIAATYLPSGEKVAIKRIDLEKCGADIDEMRKEIQTMSRCNHENVVNYYTSFIVKQELWIVMKLLDGGSVLDIIKHMIRSGQVDPLQGVLDEVVIATILREVLKGLEYFHKNGQIHRDVKAGNILLGGDGSVQLADFGVSSTVVEYTERGQKLRNTFVGTPCWMAPEVMEQAGGYNNKVDIWSFGITAIELATGTAPYAQFPAMKVLMLTLEGEPPTLETCANGEREAYKKYSKQFRKMIALCLQKEHIQRPDATELLKNQFFKKAKTKEYLIEYLINKAPKVSERRNKTRRKPQSNDGTRDESGDWEFEDTEDEATEPSTESTNATSATTPATTTVTPSEPAKKEVPNTQTTAPAATPNPSTTSQPAPTNPPDATPVNEDKVFDLTLRLRSATKELNDIRFEFNRKTDSVEGVSQELMSAGLIDGQDLLIVGANMNKMIASPPENKQLTFALKSAQDDSAERDEKTLIGYAMLTLNN</sequence>
<dbReference type="Proteomes" id="UP000594262">
    <property type="component" value="Unplaced"/>
</dbReference>
<dbReference type="GO" id="GO:0006611">
    <property type="term" value="P:protein export from nucleus"/>
    <property type="evidence" value="ECO:0007669"/>
    <property type="project" value="TreeGrafter"/>
</dbReference>
<evidence type="ECO:0000313" key="17">
    <source>
        <dbReference type="Proteomes" id="UP000594262"/>
    </source>
</evidence>
<keyword evidence="5" id="KW-0723">Serine/threonine-protein kinase</keyword>
<evidence type="ECO:0000256" key="14">
    <source>
        <dbReference type="SAM" id="MobiDB-lite"/>
    </source>
</evidence>
<dbReference type="InterPro" id="IPR011009">
    <property type="entry name" value="Kinase-like_dom_sf"/>
</dbReference>
<dbReference type="InterPro" id="IPR017441">
    <property type="entry name" value="Protein_kinase_ATP_BS"/>
</dbReference>
<evidence type="ECO:0000256" key="1">
    <source>
        <dbReference type="ARBA" id="ARBA00004496"/>
    </source>
</evidence>
<feature type="compositionally biased region" description="Low complexity" evidence="14">
    <location>
        <begin position="379"/>
        <end position="399"/>
    </location>
</feature>
<dbReference type="PANTHER" id="PTHR48014">
    <property type="entry name" value="SERINE/THREONINE-PROTEIN KINASE FRAY2"/>
    <property type="match status" value="1"/>
</dbReference>
<evidence type="ECO:0000256" key="6">
    <source>
        <dbReference type="ARBA" id="ARBA00022553"/>
    </source>
</evidence>
<evidence type="ECO:0000256" key="3">
    <source>
        <dbReference type="ARBA" id="ARBA00012513"/>
    </source>
</evidence>
<dbReference type="GO" id="GO:1902554">
    <property type="term" value="C:serine/threonine protein kinase complex"/>
    <property type="evidence" value="ECO:0007669"/>
    <property type="project" value="TreeGrafter"/>
</dbReference>
<feature type="compositionally biased region" description="Low complexity" evidence="14">
    <location>
        <begin position="349"/>
        <end position="372"/>
    </location>
</feature>
<dbReference type="GO" id="GO:0005737">
    <property type="term" value="C:cytoplasm"/>
    <property type="evidence" value="ECO:0007669"/>
    <property type="project" value="UniProtKB-SubCell"/>
</dbReference>
<dbReference type="GO" id="GO:0005524">
    <property type="term" value="F:ATP binding"/>
    <property type="evidence" value="ECO:0007669"/>
    <property type="project" value="UniProtKB-UniRule"/>
</dbReference>
<dbReference type="Pfam" id="PF00069">
    <property type="entry name" value="Pkinase"/>
    <property type="match status" value="1"/>
</dbReference>
<evidence type="ECO:0000256" key="11">
    <source>
        <dbReference type="ARBA" id="ARBA00047899"/>
    </source>
</evidence>
<evidence type="ECO:0000256" key="9">
    <source>
        <dbReference type="ARBA" id="ARBA00022777"/>
    </source>
</evidence>
<organism evidence="16 17">
    <name type="scientific">Clytia hemisphaerica</name>
    <dbReference type="NCBI Taxonomy" id="252671"/>
    <lineage>
        <taxon>Eukaryota</taxon>
        <taxon>Metazoa</taxon>
        <taxon>Cnidaria</taxon>
        <taxon>Hydrozoa</taxon>
        <taxon>Hydroidolina</taxon>
        <taxon>Leptothecata</taxon>
        <taxon>Obeliida</taxon>
        <taxon>Clytiidae</taxon>
        <taxon>Clytia</taxon>
    </lineage>
</organism>
<dbReference type="CDD" id="cd06610">
    <property type="entry name" value="STKc_OSR1_SPAK"/>
    <property type="match status" value="1"/>
</dbReference>
<evidence type="ECO:0000259" key="15">
    <source>
        <dbReference type="PROSITE" id="PS50011"/>
    </source>
</evidence>
<keyword evidence="7" id="KW-0808">Transferase</keyword>
<dbReference type="RefSeq" id="XP_066927686.1">
    <property type="nucleotide sequence ID" value="XM_067071585.1"/>
</dbReference>
<dbReference type="FunFam" id="1.10.510.10:FF:000068">
    <property type="entry name" value="STE20/SPS1-related proline-alanine-rich protein kinase"/>
    <property type="match status" value="1"/>
</dbReference>
<dbReference type="EC" id="2.7.11.1" evidence="3"/>
<dbReference type="PROSITE" id="PS50011">
    <property type="entry name" value="PROTEIN_KINASE_DOM"/>
    <property type="match status" value="1"/>
</dbReference>
<keyword evidence="8 13" id="KW-0547">Nucleotide-binding</keyword>
<evidence type="ECO:0000256" key="8">
    <source>
        <dbReference type="ARBA" id="ARBA00022741"/>
    </source>
</evidence>
<dbReference type="Pfam" id="PF12202">
    <property type="entry name" value="OSR1_C"/>
    <property type="match status" value="1"/>
</dbReference>
<dbReference type="AlphaFoldDB" id="A0A7M5WMB3"/>
<dbReference type="Gene3D" id="1.10.510.10">
    <property type="entry name" value="Transferase(Phosphotransferase) domain 1"/>
    <property type="match status" value="1"/>
</dbReference>
<dbReference type="InterPro" id="IPR024678">
    <property type="entry name" value="Kinase_OSR1/WNK_CCT"/>
</dbReference>
<evidence type="ECO:0000256" key="10">
    <source>
        <dbReference type="ARBA" id="ARBA00022840"/>
    </source>
</evidence>
<evidence type="ECO:0000256" key="5">
    <source>
        <dbReference type="ARBA" id="ARBA00022527"/>
    </source>
</evidence>
<feature type="binding site" evidence="13">
    <location>
        <position position="47"/>
    </location>
    <ligand>
        <name>ATP</name>
        <dbReference type="ChEBI" id="CHEBI:30616"/>
    </ligand>
</feature>
<dbReference type="SUPFAM" id="SSF56112">
    <property type="entry name" value="Protein kinase-like (PK-like)"/>
    <property type="match status" value="1"/>
</dbReference>
<keyword evidence="10 13" id="KW-0067">ATP-binding</keyword>
<comment type="similarity">
    <text evidence="2">Belongs to the protein kinase superfamily. STE Ser/Thr protein kinase family. STE20 subfamily.</text>
</comment>
<dbReference type="GO" id="GO:0043539">
    <property type="term" value="F:protein serine/threonine kinase activator activity"/>
    <property type="evidence" value="ECO:0007669"/>
    <property type="project" value="InterPro"/>
</dbReference>
<dbReference type="InterPro" id="IPR000719">
    <property type="entry name" value="Prot_kinase_dom"/>
</dbReference>
<feature type="domain" description="Protein kinase" evidence="15">
    <location>
        <begin position="18"/>
        <end position="294"/>
    </location>
</feature>
<dbReference type="Gene3D" id="3.30.200.20">
    <property type="entry name" value="Phosphorylase Kinase, domain 1"/>
    <property type="match status" value="1"/>
</dbReference>
<keyword evidence="9" id="KW-0418">Kinase</keyword>
<evidence type="ECO:0000256" key="7">
    <source>
        <dbReference type="ARBA" id="ARBA00022679"/>
    </source>
</evidence>
<evidence type="ECO:0000256" key="4">
    <source>
        <dbReference type="ARBA" id="ARBA00022490"/>
    </source>
</evidence>
<evidence type="ECO:0000313" key="16">
    <source>
        <dbReference type="EnsemblMetazoa" id="CLYHEMP011106.1"/>
    </source>
</evidence>